<dbReference type="Pfam" id="PF01145">
    <property type="entry name" value="Band_7"/>
    <property type="match status" value="1"/>
</dbReference>
<dbReference type="EMBL" id="JAHMHR010000044">
    <property type="protein sequence ID" value="KAK1671747.1"/>
    <property type="molecule type" value="Genomic_DNA"/>
</dbReference>
<keyword evidence="9" id="KW-1185">Reference proteome</keyword>
<dbReference type="Gene3D" id="3.30.479.30">
    <property type="entry name" value="Band 7 domain"/>
    <property type="match status" value="1"/>
</dbReference>
<dbReference type="RefSeq" id="XP_060425750.1">
    <property type="nucleotide sequence ID" value="XM_060575736.1"/>
</dbReference>
<evidence type="ECO:0000313" key="9">
    <source>
        <dbReference type="Proteomes" id="UP001224890"/>
    </source>
</evidence>
<name>A0AAJ0AG73_9PEZI</name>
<dbReference type="Proteomes" id="UP001224890">
    <property type="component" value="Unassembled WGS sequence"/>
</dbReference>
<feature type="region of interest" description="Disordered" evidence="6">
    <location>
        <begin position="139"/>
        <end position="170"/>
    </location>
</feature>
<dbReference type="CDD" id="cd03399">
    <property type="entry name" value="SPFH_flotillin"/>
    <property type="match status" value="1"/>
</dbReference>
<dbReference type="PANTHER" id="PTHR13806">
    <property type="entry name" value="FLOTILLIN-RELATED"/>
    <property type="match status" value="1"/>
</dbReference>
<comment type="similarity">
    <text evidence="2 5">Belongs to the band 7/mec-2 family. Flotillin subfamily.</text>
</comment>
<evidence type="ECO:0000313" key="8">
    <source>
        <dbReference type="EMBL" id="KAK1671747.1"/>
    </source>
</evidence>
<dbReference type="SUPFAM" id="SSF117892">
    <property type="entry name" value="Band 7/SPFH domain"/>
    <property type="match status" value="1"/>
</dbReference>
<dbReference type="InterPro" id="IPR027705">
    <property type="entry name" value="Flotillin_fam"/>
</dbReference>
<keyword evidence="3" id="KW-1003">Cell membrane</keyword>
<reference evidence="8" key="1">
    <citation type="submission" date="2021-06" db="EMBL/GenBank/DDBJ databases">
        <title>Comparative genomics, transcriptomics and evolutionary studies reveal genomic signatures of adaptation to plant cell wall in hemibiotrophic fungi.</title>
        <authorList>
            <consortium name="DOE Joint Genome Institute"/>
            <person name="Baroncelli R."/>
            <person name="Diaz J.F."/>
            <person name="Benocci T."/>
            <person name="Peng M."/>
            <person name="Battaglia E."/>
            <person name="Haridas S."/>
            <person name="Andreopoulos W."/>
            <person name="Labutti K."/>
            <person name="Pangilinan J."/>
            <person name="Floch G.L."/>
            <person name="Makela M.R."/>
            <person name="Henrissat B."/>
            <person name="Grigoriev I.V."/>
            <person name="Crouch J.A."/>
            <person name="De Vries R.P."/>
            <person name="Sukno S.A."/>
            <person name="Thon M.R."/>
        </authorList>
    </citation>
    <scope>NUCLEOTIDE SEQUENCE</scope>
    <source>
        <strain evidence="8">CBS 193.32</strain>
    </source>
</reference>
<feature type="domain" description="Band 7" evidence="7">
    <location>
        <begin position="197"/>
        <end position="289"/>
    </location>
</feature>
<comment type="subcellular location">
    <subcellularLocation>
        <location evidence="1">Cell membrane</location>
    </subcellularLocation>
</comment>
<dbReference type="InterPro" id="IPR036013">
    <property type="entry name" value="Band_7/SPFH_dom_sf"/>
</dbReference>
<proteinExistence type="inferred from homology"/>
<organism evidence="8 9">
    <name type="scientific">Colletotrichum godetiae</name>
    <dbReference type="NCBI Taxonomy" id="1209918"/>
    <lineage>
        <taxon>Eukaryota</taxon>
        <taxon>Fungi</taxon>
        <taxon>Dikarya</taxon>
        <taxon>Ascomycota</taxon>
        <taxon>Pezizomycotina</taxon>
        <taxon>Sordariomycetes</taxon>
        <taxon>Hypocreomycetidae</taxon>
        <taxon>Glomerellales</taxon>
        <taxon>Glomerellaceae</taxon>
        <taxon>Colletotrichum</taxon>
        <taxon>Colletotrichum acutatum species complex</taxon>
    </lineage>
</organism>
<evidence type="ECO:0000256" key="5">
    <source>
        <dbReference type="RuleBase" id="RU366054"/>
    </source>
</evidence>
<accession>A0AAJ0AG73</accession>
<dbReference type="InterPro" id="IPR001107">
    <property type="entry name" value="Band_7"/>
</dbReference>
<keyword evidence="4" id="KW-0472">Membrane</keyword>
<feature type="compositionally biased region" description="Basic and acidic residues" evidence="6">
    <location>
        <begin position="149"/>
        <end position="159"/>
    </location>
</feature>
<gene>
    <name evidence="8" type="ORF">BDP55DRAFT_675319</name>
</gene>
<evidence type="ECO:0000256" key="1">
    <source>
        <dbReference type="ARBA" id="ARBA00004236"/>
    </source>
</evidence>
<dbReference type="PANTHER" id="PTHR13806:SF31">
    <property type="entry name" value="FLOTILLIN-LIKE PROTEIN 1-RELATED"/>
    <property type="match status" value="1"/>
</dbReference>
<protein>
    <recommendedName>
        <fullName evidence="7">Band 7 domain-containing protein</fullName>
    </recommendedName>
</protein>
<comment type="caution">
    <text evidence="8">The sequence shown here is derived from an EMBL/GenBank/DDBJ whole genome shotgun (WGS) entry which is preliminary data.</text>
</comment>
<evidence type="ECO:0000256" key="4">
    <source>
        <dbReference type="ARBA" id="ARBA00023136"/>
    </source>
</evidence>
<evidence type="ECO:0000256" key="3">
    <source>
        <dbReference type="ARBA" id="ARBA00022475"/>
    </source>
</evidence>
<dbReference type="AlphaFoldDB" id="A0AAJ0AG73"/>
<sequence length="600" mass="67132">MTPFSSSELDVLVSLHCFYIIRRALVPTRQKSSRLVEFTPFTLVQPFLYLYLTLTHSKPNNFAKMSYRVAAPDEYLAITGMSVKTVKITKAAWVWPFQRCMRFRITPHDYAMSLQAMTKEKLQFLLPVVFTVGPDVNQRGANAAHQSNHHSDTSEQQQHDEDDSYMSSNRREDRGDALMKYAMLLAESADKKTSSLLHLENIVKGIIEGEVRVLVSSMTMEEIFTEREVFKRRIFRNIQSELSQFGLKIYNANVKELKDAPNSNYFESLSRKAHEGASNQARIDVAEAQLRGNVGESKRKGEQEREIAKINAETAVQKTDRDIERATAEANLDTRQASLSKDVEIARVEARRALESKDEDLKREVELKRAAAEIERLRATDVVKATIEREARQQEADAEAYAIEADAKANFERSQRETEAKAYQTQKDADAHTSAEFNRTTKTADANAYKARQDAEAHQYSAQLNAEAELAIMLKKAEGMSAMADAYGKMSTAFGGPAGLLQYLMIEKGTYVQLAKANADAIRGLQPKISVWNTGSQGSGEGGANSGIDTMRNVYQMLPPLMTTINEQTGITLPEWQFGKMNAGMQAMQSENGAKVNGAK</sequence>
<dbReference type="GO" id="GO:0005886">
    <property type="term" value="C:plasma membrane"/>
    <property type="evidence" value="ECO:0007669"/>
    <property type="project" value="UniProtKB-SubCell"/>
</dbReference>
<evidence type="ECO:0000259" key="7">
    <source>
        <dbReference type="Pfam" id="PF01145"/>
    </source>
</evidence>
<dbReference type="GeneID" id="85460262"/>
<feature type="compositionally biased region" description="Basic and acidic residues" evidence="6">
    <location>
        <begin position="410"/>
        <end position="420"/>
    </location>
</feature>
<evidence type="ECO:0000256" key="6">
    <source>
        <dbReference type="SAM" id="MobiDB-lite"/>
    </source>
</evidence>
<feature type="region of interest" description="Disordered" evidence="6">
    <location>
        <begin position="410"/>
        <end position="441"/>
    </location>
</feature>
<evidence type="ECO:0000256" key="2">
    <source>
        <dbReference type="ARBA" id="ARBA00007161"/>
    </source>
</evidence>